<protein>
    <submittedName>
        <fullName evidence="1">Uncharacterized protein</fullName>
    </submittedName>
</protein>
<dbReference type="EMBL" id="GAIX01000282">
    <property type="protein sequence ID" value="JAA92278.1"/>
    <property type="molecule type" value="Transcribed_RNA"/>
</dbReference>
<organism evidence="1">
    <name type="scientific">Pararge aegeria</name>
    <name type="common">speckled wood butterfly</name>
    <dbReference type="NCBI Taxonomy" id="116150"/>
    <lineage>
        <taxon>Eukaryota</taxon>
        <taxon>Metazoa</taxon>
        <taxon>Ecdysozoa</taxon>
        <taxon>Arthropoda</taxon>
        <taxon>Hexapoda</taxon>
        <taxon>Insecta</taxon>
        <taxon>Pterygota</taxon>
        <taxon>Neoptera</taxon>
        <taxon>Endopterygota</taxon>
        <taxon>Lepidoptera</taxon>
        <taxon>Glossata</taxon>
        <taxon>Ditrysia</taxon>
        <taxon>Papilionoidea</taxon>
        <taxon>Nymphalidae</taxon>
        <taxon>Satyrinae</taxon>
        <taxon>Satyrini</taxon>
        <taxon>Parargina</taxon>
        <taxon>Pararge</taxon>
    </lineage>
</organism>
<reference evidence="1" key="2">
    <citation type="submission" date="2013-05" db="EMBL/GenBank/DDBJ databases">
        <authorList>
            <person name="Carter J.-M."/>
            <person name="Baker S.C."/>
            <person name="Pink R."/>
            <person name="Carter D.R.F."/>
            <person name="Collins A."/>
            <person name="Tomlin J."/>
            <person name="Gibbs M."/>
            <person name="Breuker C.J."/>
        </authorList>
    </citation>
    <scope>NUCLEOTIDE SEQUENCE</scope>
    <source>
        <tissue evidence="1">Ovary</tissue>
    </source>
</reference>
<proteinExistence type="predicted"/>
<reference evidence="1" key="1">
    <citation type="journal article" date="2013" name="BMC Genomics">
        <title>Unscrambling butterfly oogenesis.</title>
        <authorList>
            <person name="Carter J.M."/>
            <person name="Baker S.C."/>
            <person name="Pink R."/>
            <person name="Carter D.R."/>
            <person name="Collins A."/>
            <person name="Tomlin J."/>
            <person name="Gibbs M."/>
            <person name="Breuker C.J."/>
        </authorList>
    </citation>
    <scope>NUCLEOTIDE SEQUENCE</scope>
    <source>
        <tissue evidence="1">Ovary</tissue>
    </source>
</reference>
<accession>S4PPF3</accession>
<name>S4PPF3_9NEOP</name>
<feature type="non-terminal residue" evidence="1">
    <location>
        <position position="1"/>
    </location>
</feature>
<sequence length="71" mass="7864">GRRRARAGPAGRARAERTVGAGRTVGAVGAGCAHVLQYRQGRRERLLAHLFTTRHDTVPRRRFSTLRLSNT</sequence>
<dbReference type="AlphaFoldDB" id="S4PPF3"/>
<feature type="non-terminal residue" evidence="1">
    <location>
        <position position="71"/>
    </location>
</feature>
<evidence type="ECO:0000313" key="1">
    <source>
        <dbReference type="EMBL" id="JAA92278.1"/>
    </source>
</evidence>